<keyword evidence="8" id="KW-1185">Reference proteome</keyword>
<feature type="transmembrane region" description="Helical" evidence="5">
    <location>
        <begin position="409"/>
        <end position="428"/>
    </location>
</feature>
<proteinExistence type="predicted"/>
<dbReference type="Pfam" id="PF07690">
    <property type="entry name" value="MFS_1"/>
    <property type="match status" value="1"/>
</dbReference>
<feature type="transmembrane region" description="Helical" evidence="5">
    <location>
        <begin position="170"/>
        <end position="189"/>
    </location>
</feature>
<feature type="transmembrane region" description="Helical" evidence="5">
    <location>
        <begin position="440"/>
        <end position="462"/>
    </location>
</feature>
<comment type="caution">
    <text evidence="7">The sequence shown here is derived from an EMBL/GenBank/DDBJ whole genome shotgun (WGS) entry which is preliminary data.</text>
</comment>
<feature type="transmembrane region" description="Helical" evidence="5">
    <location>
        <begin position="229"/>
        <end position="249"/>
    </location>
</feature>
<evidence type="ECO:0000259" key="6">
    <source>
        <dbReference type="PROSITE" id="PS50850"/>
    </source>
</evidence>
<keyword evidence="3 5" id="KW-1133">Transmembrane helix</keyword>
<evidence type="ECO:0000313" key="8">
    <source>
        <dbReference type="Proteomes" id="UP001521116"/>
    </source>
</evidence>
<feature type="transmembrane region" description="Helical" evidence="5">
    <location>
        <begin position="136"/>
        <end position="158"/>
    </location>
</feature>
<gene>
    <name evidence="7" type="ORF">SLS56_012066</name>
</gene>
<keyword evidence="4 5" id="KW-0472">Membrane</keyword>
<evidence type="ECO:0000256" key="4">
    <source>
        <dbReference type="ARBA" id="ARBA00023136"/>
    </source>
</evidence>
<feature type="transmembrane region" description="Helical" evidence="5">
    <location>
        <begin position="95"/>
        <end position="115"/>
    </location>
</feature>
<dbReference type="EMBL" id="JAJVDC020000375">
    <property type="protein sequence ID" value="KAL1614558.1"/>
    <property type="molecule type" value="Genomic_DNA"/>
</dbReference>
<name>A0ABR3SAW8_9PEZI</name>
<evidence type="ECO:0000256" key="3">
    <source>
        <dbReference type="ARBA" id="ARBA00022989"/>
    </source>
</evidence>
<dbReference type="PANTHER" id="PTHR23502">
    <property type="entry name" value="MAJOR FACILITATOR SUPERFAMILY"/>
    <property type="match status" value="1"/>
</dbReference>
<dbReference type="InterPro" id="IPR036259">
    <property type="entry name" value="MFS_trans_sf"/>
</dbReference>
<comment type="subcellular location">
    <subcellularLocation>
        <location evidence="1">Membrane</location>
        <topology evidence="1">Multi-pass membrane protein</topology>
    </subcellularLocation>
</comment>
<evidence type="ECO:0000256" key="2">
    <source>
        <dbReference type="ARBA" id="ARBA00022692"/>
    </source>
</evidence>
<dbReference type="Gene3D" id="1.20.1250.20">
    <property type="entry name" value="MFS general substrate transporter like domains"/>
    <property type="match status" value="1"/>
</dbReference>
<evidence type="ECO:0000313" key="7">
    <source>
        <dbReference type="EMBL" id="KAL1614558.1"/>
    </source>
</evidence>
<feature type="transmembrane region" description="Helical" evidence="5">
    <location>
        <begin position="329"/>
        <end position="349"/>
    </location>
</feature>
<protein>
    <recommendedName>
        <fullName evidence="6">Major facilitator superfamily (MFS) profile domain-containing protein</fullName>
    </recommendedName>
</protein>
<organism evidence="7 8">
    <name type="scientific">Neofusicoccum ribis</name>
    <dbReference type="NCBI Taxonomy" id="45134"/>
    <lineage>
        <taxon>Eukaryota</taxon>
        <taxon>Fungi</taxon>
        <taxon>Dikarya</taxon>
        <taxon>Ascomycota</taxon>
        <taxon>Pezizomycotina</taxon>
        <taxon>Dothideomycetes</taxon>
        <taxon>Dothideomycetes incertae sedis</taxon>
        <taxon>Botryosphaeriales</taxon>
        <taxon>Botryosphaeriaceae</taxon>
        <taxon>Neofusicoccum</taxon>
    </lineage>
</organism>
<evidence type="ECO:0000256" key="1">
    <source>
        <dbReference type="ARBA" id="ARBA00004141"/>
    </source>
</evidence>
<dbReference type="InterPro" id="IPR020846">
    <property type="entry name" value="MFS_dom"/>
</dbReference>
<reference evidence="7 8" key="1">
    <citation type="submission" date="2024-02" db="EMBL/GenBank/DDBJ databases">
        <title>De novo assembly and annotation of 12 fungi associated with fruit tree decline syndrome in Ontario, Canada.</title>
        <authorList>
            <person name="Sulman M."/>
            <person name="Ellouze W."/>
            <person name="Ilyukhin E."/>
        </authorList>
    </citation>
    <scope>NUCLEOTIDE SEQUENCE [LARGE SCALE GENOMIC DNA]</scope>
    <source>
        <strain evidence="7 8">M1-105</strain>
    </source>
</reference>
<dbReference type="PROSITE" id="PS50850">
    <property type="entry name" value="MFS"/>
    <property type="match status" value="1"/>
</dbReference>
<sequence>MAYLQLFKIVVEAKKTPFNELSDLEQEAQLISLNGALDAWFHRVHNSIDPLYQTFSKPQDRNRLVIPYAFVRLYINKLVLDAGLFSNGPRDAGDFATQAILAAVEAAFLLLSTAFESKALAQSLRYTIGVMKEFDVSMITAISGFSLYIFGIMFAPIMGPHISERFGRNIPYVVCTLGLSAFTLGAAFSRTFTQLAVCRFFAGFFGGPSAVQIEGTFADVWPAMFTPSYYVFLMCAQYFGASVGAMIGYNVVPTQGWRWTQFLTLMVALAALLLGIGAPETYARRIMARQARRMGKKPSLPPAPTGVTIVEMATHTLINPVIMFFTQPLVTMITLYLSLNFGVLFSWFISVPFVLVSVYGFNSYQGSQAFATALAGTAVGALFAFIIDQVSTRVVWRRSGGASEIEHRLISAMVGACLILASIFWIGWTASPTVSFYSPIVGNGVYVIGSGMTLTSFISYLFDAYRPQGTLSALTIVACSRIAFGGIIPLVILTAFAKLTGAWALSVFGFISAAFLPFPFIIFVFGKRLRSGTRFSHTAPMGDGHYVETKA</sequence>
<feature type="transmembrane region" description="Helical" evidence="5">
    <location>
        <begin position="261"/>
        <end position="283"/>
    </location>
</feature>
<dbReference type="InterPro" id="IPR011701">
    <property type="entry name" value="MFS"/>
</dbReference>
<feature type="transmembrane region" description="Helical" evidence="5">
    <location>
        <begin position="503"/>
        <end position="525"/>
    </location>
</feature>
<evidence type="ECO:0000256" key="5">
    <source>
        <dbReference type="SAM" id="Phobius"/>
    </source>
</evidence>
<dbReference type="SUPFAM" id="SSF103473">
    <property type="entry name" value="MFS general substrate transporter"/>
    <property type="match status" value="1"/>
</dbReference>
<dbReference type="Proteomes" id="UP001521116">
    <property type="component" value="Unassembled WGS sequence"/>
</dbReference>
<feature type="transmembrane region" description="Helical" evidence="5">
    <location>
        <begin position="474"/>
        <end position="497"/>
    </location>
</feature>
<dbReference type="PANTHER" id="PTHR23502:SF182">
    <property type="entry name" value="POLYAMINE TRANSPORTER, PUTATIVE-RELATED"/>
    <property type="match status" value="1"/>
</dbReference>
<keyword evidence="2 5" id="KW-0812">Transmembrane</keyword>
<accession>A0ABR3SAW8</accession>
<feature type="transmembrane region" description="Helical" evidence="5">
    <location>
        <begin position="369"/>
        <end position="388"/>
    </location>
</feature>
<feature type="domain" description="Major facilitator superfamily (MFS) profile" evidence="6">
    <location>
        <begin position="102"/>
        <end position="530"/>
    </location>
</feature>